<evidence type="ECO:0000313" key="2">
    <source>
        <dbReference type="EMBL" id="VDL68863.1"/>
    </source>
</evidence>
<reference evidence="4 5" key="1">
    <citation type="submission" date="2017-02" db="UniProtKB">
        <authorList>
            <consortium name="WormBaseParasite"/>
        </authorList>
    </citation>
    <scope>IDENTIFICATION</scope>
</reference>
<dbReference type="Proteomes" id="UP000271162">
    <property type="component" value="Unassembled WGS sequence"/>
</dbReference>
<evidence type="ECO:0000313" key="3">
    <source>
        <dbReference type="Proteomes" id="UP000271162"/>
    </source>
</evidence>
<reference evidence="1 3" key="2">
    <citation type="submission" date="2018-11" db="EMBL/GenBank/DDBJ databases">
        <authorList>
            <consortium name="Pathogen Informatics"/>
        </authorList>
    </citation>
    <scope>NUCLEOTIDE SEQUENCE [LARGE SCALE GENOMIC DNA]</scope>
</reference>
<sequence>MQEIAHSLKRILMEILKGQKVIDSHYSSCADLIIFICSLSKEVSNNEKLFQDVVVPSMRKRGIGGTSGIGL</sequence>
<keyword evidence="3" id="KW-1185">Reference proteome</keyword>
<dbReference type="EMBL" id="UYSL01012204">
    <property type="protein sequence ID" value="VDL68863.1"/>
    <property type="molecule type" value="Genomic_DNA"/>
</dbReference>
<dbReference type="AlphaFoldDB" id="A0A0N4XRX2"/>
<organism evidence="5">
    <name type="scientific">Nippostrongylus brasiliensis</name>
    <name type="common">Rat hookworm</name>
    <dbReference type="NCBI Taxonomy" id="27835"/>
    <lineage>
        <taxon>Eukaryota</taxon>
        <taxon>Metazoa</taxon>
        <taxon>Ecdysozoa</taxon>
        <taxon>Nematoda</taxon>
        <taxon>Chromadorea</taxon>
        <taxon>Rhabditida</taxon>
        <taxon>Rhabditina</taxon>
        <taxon>Rhabditomorpha</taxon>
        <taxon>Strongyloidea</taxon>
        <taxon>Heligmosomidae</taxon>
        <taxon>Nippostrongylus</taxon>
    </lineage>
</organism>
<evidence type="ECO:0000313" key="5">
    <source>
        <dbReference type="WBParaSite" id="NBR_0000527401-mRNA-1"/>
    </source>
</evidence>
<name>A0A0N4XRX2_NIPBR</name>
<gene>
    <name evidence="1" type="ORF">NBR_LOCUS425</name>
    <name evidence="2" type="ORF">NBR_LOCUS5274</name>
</gene>
<dbReference type="WBParaSite" id="NBR_0000042401-mRNA-1">
    <property type="protein sequence ID" value="NBR_0000042401-mRNA-1"/>
    <property type="gene ID" value="NBR_0000042401"/>
</dbReference>
<dbReference type="WBParaSite" id="NBR_0000527401-mRNA-1">
    <property type="protein sequence ID" value="NBR_0000527401-mRNA-1"/>
    <property type="gene ID" value="NBR_0000527401"/>
</dbReference>
<proteinExistence type="predicted"/>
<dbReference type="EMBL" id="UYSL01000169">
    <property type="protein sequence ID" value="VDL63022.1"/>
    <property type="molecule type" value="Genomic_DNA"/>
</dbReference>
<accession>A0A0N4XRX2</accession>
<evidence type="ECO:0000313" key="4">
    <source>
        <dbReference type="WBParaSite" id="NBR_0000042401-mRNA-1"/>
    </source>
</evidence>
<evidence type="ECO:0000313" key="1">
    <source>
        <dbReference type="EMBL" id="VDL63022.1"/>
    </source>
</evidence>
<protein>
    <submittedName>
        <fullName evidence="4 5">Kinesin motor domain-containing protein</fullName>
    </submittedName>
</protein>